<gene>
    <name evidence="1" type="ORF">V8G54_025676</name>
</gene>
<evidence type="ECO:0000313" key="2">
    <source>
        <dbReference type="Proteomes" id="UP001374535"/>
    </source>
</evidence>
<sequence length="106" mass="12505">MQGLFLVLSSQLYHHYHTQLHQKTWHLFFQFCSSVLYLPLNFSYFDDLNYLVPPRKFAYNPKPVCEDLPLTIKSSCFQLHPTLQAPQLHEARTSSPQFLFGYPGQR</sequence>
<dbReference type="AlphaFoldDB" id="A0AAQ3MYQ3"/>
<name>A0AAQ3MYQ3_VIGMU</name>
<keyword evidence="2" id="KW-1185">Reference proteome</keyword>
<dbReference type="Proteomes" id="UP001374535">
    <property type="component" value="Chromosome 8"/>
</dbReference>
<reference evidence="1 2" key="1">
    <citation type="journal article" date="2023" name="Life. Sci Alliance">
        <title>Evolutionary insights into 3D genome organization and epigenetic landscape of Vigna mungo.</title>
        <authorList>
            <person name="Junaid A."/>
            <person name="Singh B."/>
            <person name="Bhatia S."/>
        </authorList>
    </citation>
    <scope>NUCLEOTIDE SEQUENCE [LARGE SCALE GENOMIC DNA]</scope>
    <source>
        <strain evidence="1">Urdbean</strain>
    </source>
</reference>
<evidence type="ECO:0000313" key="1">
    <source>
        <dbReference type="EMBL" id="WVY99606.1"/>
    </source>
</evidence>
<accession>A0AAQ3MYQ3</accession>
<organism evidence="1 2">
    <name type="scientific">Vigna mungo</name>
    <name type="common">Black gram</name>
    <name type="synonym">Phaseolus mungo</name>
    <dbReference type="NCBI Taxonomy" id="3915"/>
    <lineage>
        <taxon>Eukaryota</taxon>
        <taxon>Viridiplantae</taxon>
        <taxon>Streptophyta</taxon>
        <taxon>Embryophyta</taxon>
        <taxon>Tracheophyta</taxon>
        <taxon>Spermatophyta</taxon>
        <taxon>Magnoliopsida</taxon>
        <taxon>eudicotyledons</taxon>
        <taxon>Gunneridae</taxon>
        <taxon>Pentapetalae</taxon>
        <taxon>rosids</taxon>
        <taxon>fabids</taxon>
        <taxon>Fabales</taxon>
        <taxon>Fabaceae</taxon>
        <taxon>Papilionoideae</taxon>
        <taxon>50 kb inversion clade</taxon>
        <taxon>NPAAA clade</taxon>
        <taxon>indigoferoid/millettioid clade</taxon>
        <taxon>Phaseoleae</taxon>
        <taxon>Vigna</taxon>
    </lineage>
</organism>
<proteinExistence type="predicted"/>
<protein>
    <submittedName>
        <fullName evidence="1">Uncharacterized protein</fullName>
    </submittedName>
</protein>
<dbReference type="EMBL" id="CP144693">
    <property type="protein sequence ID" value="WVY99606.1"/>
    <property type="molecule type" value="Genomic_DNA"/>
</dbReference>